<reference evidence="1" key="1">
    <citation type="submission" date="2021-06" db="EMBL/GenBank/DDBJ databases">
        <authorList>
            <person name="Kallberg Y."/>
            <person name="Tangrot J."/>
            <person name="Rosling A."/>
        </authorList>
    </citation>
    <scope>NUCLEOTIDE SEQUENCE</scope>
    <source>
        <strain evidence="1">FL966</strain>
    </source>
</reference>
<proteinExistence type="predicted"/>
<gene>
    <name evidence="1" type="ORF">CPELLU_LOCUS21991</name>
</gene>
<dbReference type="OrthoDB" id="2444217at2759"/>
<dbReference type="AlphaFoldDB" id="A0A9N9PMD5"/>
<dbReference type="InterPro" id="IPR012337">
    <property type="entry name" value="RNaseH-like_sf"/>
</dbReference>
<dbReference type="EMBL" id="CAJVQA010089743">
    <property type="protein sequence ID" value="CAG8840295.1"/>
    <property type="molecule type" value="Genomic_DNA"/>
</dbReference>
<feature type="non-terminal residue" evidence="1">
    <location>
        <position position="1"/>
    </location>
</feature>
<sequence>KELENEFDNIGFSHYRCTAHVLNLVAKQELKMVDSAFKEIRYLKAELDMEVRWNSTFYMLQKFKNMELALNLLSIDNNSIAKLYPNNDDQQKLQI</sequence>
<evidence type="ECO:0000313" key="1">
    <source>
        <dbReference type="EMBL" id="CAG8840295.1"/>
    </source>
</evidence>
<comment type="caution">
    <text evidence="1">The sequence shown here is derived from an EMBL/GenBank/DDBJ whole genome shotgun (WGS) entry which is preliminary data.</text>
</comment>
<name>A0A9N9PMD5_9GLOM</name>
<keyword evidence="2" id="KW-1185">Reference proteome</keyword>
<organism evidence="1 2">
    <name type="scientific">Cetraspora pellucida</name>
    <dbReference type="NCBI Taxonomy" id="1433469"/>
    <lineage>
        <taxon>Eukaryota</taxon>
        <taxon>Fungi</taxon>
        <taxon>Fungi incertae sedis</taxon>
        <taxon>Mucoromycota</taxon>
        <taxon>Glomeromycotina</taxon>
        <taxon>Glomeromycetes</taxon>
        <taxon>Diversisporales</taxon>
        <taxon>Gigasporaceae</taxon>
        <taxon>Cetraspora</taxon>
    </lineage>
</organism>
<dbReference type="SUPFAM" id="SSF53098">
    <property type="entry name" value="Ribonuclease H-like"/>
    <property type="match status" value="1"/>
</dbReference>
<feature type="non-terminal residue" evidence="1">
    <location>
        <position position="95"/>
    </location>
</feature>
<protein>
    <submittedName>
        <fullName evidence="1">13666_t:CDS:1</fullName>
    </submittedName>
</protein>
<evidence type="ECO:0000313" key="2">
    <source>
        <dbReference type="Proteomes" id="UP000789759"/>
    </source>
</evidence>
<dbReference type="Proteomes" id="UP000789759">
    <property type="component" value="Unassembled WGS sequence"/>
</dbReference>
<accession>A0A9N9PMD5</accession>